<comment type="caution">
    <text evidence="1">The sequence shown here is derived from an EMBL/GenBank/DDBJ whole genome shotgun (WGS) entry which is preliminary data.</text>
</comment>
<reference evidence="1" key="1">
    <citation type="journal article" date="2015" name="Nature">
        <title>Complex archaea that bridge the gap between prokaryotes and eukaryotes.</title>
        <authorList>
            <person name="Spang A."/>
            <person name="Saw J.H."/>
            <person name="Jorgensen S.L."/>
            <person name="Zaremba-Niedzwiedzka K."/>
            <person name="Martijn J."/>
            <person name="Lind A.E."/>
            <person name="van Eijk R."/>
            <person name="Schleper C."/>
            <person name="Guy L."/>
            <person name="Ettema T.J."/>
        </authorList>
    </citation>
    <scope>NUCLEOTIDE SEQUENCE</scope>
</reference>
<sequence length="233" mass="26283">MTDGARWRSYFVSEPLLTFGHRQVATNPKDGLFLFGPVNDRQSPLHMRVGVIGTEAGIRRYSRWVKKISRPIAAPEVANPANTYMWPGFEAVFGAVWGAEPFASCHVDADELSRLIRIGNRSEAIYSAVGLYEMALRKYLREEEAVPDMWFVVVPEEIHRYGRPKSSVPKAEREEGTWPITKAQAKRLNPMPLFGADEADEAAQKYDYVPNFQALSGIPCVGGRLNNFRPWPV</sequence>
<protein>
    <submittedName>
        <fullName evidence="1">Uncharacterized protein</fullName>
    </submittedName>
</protein>
<gene>
    <name evidence="1" type="ORF">LCGC14_0801310</name>
</gene>
<evidence type="ECO:0000313" key="1">
    <source>
        <dbReference type="EMBL" id="KKN33670.1"/>
    </source>
</evidence>
<accession>A0A0F9PPF6</accession>
<dbReference type="SUPFAM" id="SSF53098">
    <property type="entry name" value="Ribonuclease H-like"/>
    <property type="match status" value="1"/>
</dbReference>
<dbReference type="EMBL" id="LAZR01002160">
    <property type="protein sequence ID" value="KKN33670.1"/>
    <property type="molecule type" value="Genomic_DNA"/>
</dbReference>
<proteinExistence type="predicted"/>
<dbReference type="AlphaFoldDB" id="A0A0F9PPF6"/>
<dbReference type="InterPro" id="IPR012337">
    <property type="entry name" value="RNaseH-like_sf"/>
</dbReference>
<name>A0A0F9PPF6_9ZZZZ</name>
<organism evidence="1">
    <name type="scientific">marine sediment metagenome</name>
    <dbReference type="NCBI Taxonomy" id="412755"/>
    <lineage>
        <taxon>unclassified sequences</taxon>
        <taxon>metagenomes</taxon>
        <taxon>ecological metagenomes</taxon>
    </lineage>
</organism>